<keyword evidence="2" id="KW-1185">Reference proteome</keyword>
<evidence type="ECO:0008006" key="3">
    <source>
        <dbReference type="Google" id="ProtNLM"/>
    </source>
</evidence>
<sequence length="118" mass="12807">MAPVKDLDASGLRRALPALAGWLPGALYSSWQSDYSNAVEALDDALEGLSQGTATAIQDEVDTVLHPGAREDDFSAILVKLGVNLDPERHLGLSGREFFRRLSEAVLTRRFDAPDRSV</sequence>
<evidence type="ECO:0000313" key="1">
    <source>
        <dbReference type="EMBL" id="MDM7884875.1"/>
    </source>
</evidence>
<evidence type="ECO:0000313" key="2">
    <source>
        <dbReference type="Proteomes" id="UP001237823"/>
    </source>
</evidence>
<dbReference type="Proteomes" id="UP001237823">
    <property type="component" value="Unassembled WGS sequence"/>
</dbReference>
<proteinExistence type="predicted"/>
<name>A0ABT7T5M1_9MICO</name>
<organism evidence="1 2">
    <name type="scientific">Curtobacterium citri</name>
    <dbReference type="NCBI Taxonomy" id="3055139"/>
    <lineage>
        <taxon>Bacteria</taxon>
        <taxon>Bacillati</taxon>
        <taxon>Actinomycetota</taxon>
        <taxon>Actinomycetes</taxon>
        <taxon>Micrococcales</taxon>
        <taxon>Microbacteriaceae</taxon>
        <taxon>Curtobacterium</taxon>
    </lineage>
</organism>
<reference evidence="1 2" key="1">
    <citation type="submission" date="2023-06" db="EMBL/GenBank/DDBJ databases">
        <authorList>
            <person name="Feng G."/>
            <person name="Li J."/>
            <person name="Zhu H."/>
        </authorList>
    </citation>
    <scope>NUCLEOTIDE SEQUENCE [LARGE SCALE GENOMIC DNA]</scope>
    <source>
        <strain evidence="1 2">RHCKG23</strain>
    </source>
</reference>
<dbReference type="RefSeq" id="WP_289458408.1">
    <property type="nucleotide sequence ID" value="NZ_JAUCML010000004.1"/>
</dbReference>
<protein>
    <recommendedName>
        <fullName evidence="3">CdiI immunity protein domain-containing protein</fullName>
    </recommendedName>
</protein>
<gene>
    <name evidence="1" type="ORF">QUG92_07130</name>
</gene>
<comment type="caution">
    <text evidence="1">The sequence shown here is derived from an EMBL/GenBank/DDBJ whole genome shotgun (WGS) entry which is preliminary data.</text>
</comment>
<accession>A0ABT7T5M1</accession>
<dbReference type="EMBL" id="JAUCML010000004">
    <property type="protein sequence ID" value="MDM7884875.1"/>
    <property type="molecule type" value="Genomic_DNA"/>
</dbReference>